<accession>A0AA39MBQ8</accession>
<comment type="caution">
    <text evidence="1">The sequence shown here is derived from an EMBL/GenBank/DDBJ whole genome shotgun (WGS) entry which is preliminary data.</text>
</comment>
<evidence type="ECO:0000313" key="1">
    <source>
        <dbReference type="EMBL" id="KAK0427834.1"/>
    </source>
</evidence>
<dbReference type="AlphaFoldDB" id="A0AA39MBQ8"/>
<evidence type="ECO:0000313" key="2">
    <source>
        <dbReference type="Proteomes" id="UP001175271"/>
    </source>
</evidence>
<reference evidence="1" key="1">
    <citation type="submission" date="2023-06" db="EMBL/GenBank/DDBJ databases">
        <title>Genomic analysis of the entomopathogenic nematode Steinernema hermaphroditum.</title>
        <authorList>
            <person name="Schwarz E.M."/>
            <person name="Heppert J.K."/>
            <person name="Baniya A."/>
            <person name="Schwartz H.T."/>
            <person name="Tan C.-H."/>
            <person name="Antoshechkin I."/>
            <person name="Sternberg P.W."/>
            <person name="Goodrich-Blair H."/>
            <person name="Dillman A.R."/>
        </authorList>
    </citation>
    <scope>NUCLEOTIDE SEQUENCE</scope>
    <source>
        <strain evidence="1">PS9179</strain>
        <tissue evidence="1">Whole animal</tissue>
    </source>
</reference>
<dbReference type="Proteomes" id="UP001175271">
    <property type="component" value="Unassembled WGS sequence"/>
</dbReference>
<gene>
    <name evidence="1" type="ORF">QR680_010447</name>
</gene>
<keyword evidence="2" id="KW-1185">Reference proteome</keyword>
<dbReference type="EMBL" id="JAUCMV010000001">
    <property type="protein sequence ID" value="KAK0427834.1"/>
    <property type="molecule type" value="Genomic_DNA"/>
</dbReference>
<proteinExistence type="predicted"/>
<name>A0AA39MBQ8_9BILA</name>
<sequence length="605" mass="70550">MNSLPANFYDQLFPVFMMGTMCTAQELSGTFGMVAKLFYGNHHDHELEIENNLIINEELYFFSNERTEKCAEMSQPVSKKYTNTVCITLRDTNDKVSKEFRDRIQNRHADYELILECSTISPAWMKWALALPKLTRLCIAEKLEDAALDFCKSLVERGRLRWLELDCDVPLLSKEMDLIKIVLCQKQFKTLTLEDCVAPEDIFKIWEENREKMTGKKALFVADCRVVAMELKGDLELCSEEECEYIEKEHLFLYRSELRVSSQAYKIKSELIADDKHNVYVFFECEEKGPPSIMDTVPYDFCHDVWSRLARYSCVFDRANEFLPEPWRSAIMNYTEKLLYISVRISKDDAGWSYYISPEDREKGPLSLQELLAMDRRYLICRRIHIGAPIEYFNFEEKLTCSKEVIAKKLIPLAIRHTQPQSPLSFALDIPTEAAAECLKLFQNAKGLPRIRLPYFGEKTEEFLAEQVKNNRALQDIYLHGMWPNNPLGVWPDNQRVKDILLQFLSSSGDKRLTVLVTIDIKMFKAAFDSWLRNFKKLGIKGLQGFTDEDVLSLPFPDNVTRKEQVREFDNDEYQYIVTWTNENGSFLEFVRNSIRTDFALMNLA</sequence>
<organism evidence="1 2">
    <name type="scientific">Steinernema hermaphroditum</name>
    <dbReference type="NCBI Taxonomy" id="289476"/>
    <lineage>
        <taxon>Eukaryota</taxon>
        <taxon>Metazoa</taxon>
        <taxon>Ecdysozoa</taxon>
        <taxon>Nematoda</taxon>
        <taxon>Chromadorea</taxon>
        <taxon>Rhabditida</taxon>
        <taxon>Tylenchina</taxon>
        <taxon>Panagrolaimomorpha</taxon>
        <taxon>Strongyloidoidea</taxon>
        <taxon>Steinernematidae</taxon>
        <taxon>Steinernema</taxon>
    </lineage>
</organism>
<protein>
    <submittedName>
        <fullName evidence="1">Uncharacterized protein</fullName>
    </submittedName>
</protein>